<dbReference type="GO" id="GO:0005829">
    <property type="term" value="C:cytosol"/>
    <property type="evidence" value="ECO:0007669"/>
    <property type="project" value="TreeGrafter"/>
</dbReference>
<protein>
    <submittedName>
        <fullName evidence="9">cAMP-dependent protein kinase regulatory subunit</fullName>
        <ecNumber evidence="9">2.7.11.12</ecNumber>
    </submittedName>
</protein>
<evidence type="ECO:0000256" key="1">
    <source>
        <dbReference type="ARBA" id="ARBA00005753"/>
    </source>
</evidence>
<keyword evidence="10" id="KW-1185">Reference proteome</keyword>
<dbReference type="PROSITE" id="PS00888">
    <property type="entry name" value="CNMP_BINDING_1"/>
    <property type="match status" value="1"/>
</dbReference>
<feature type="binding site" evidence="7">
    <location>
        <position position="250"/>
    </location>
    <ligand>
        <name>3',5'-cyclic AMP</name>
        <dbReference type="ChEBI" id="CHEBI:58165"/>
        <label>2</label>
    </ligand>
</feature>
<keyword evidence="5 7" id="KW-0547">Nucleotide-binding</keyword>
<dbReference type="AlphaFoldDB" id="A0A023B425"/>
<evidence type="ECO:0000313" key="10">
    <source>
        <dbReference type="Proteomes" id="UP000019763"/>
    </source>
</evidence>
<comment type="caution">
    <text evidence="9">The sequence shown here is derived from an EMBL/GenBank/DDBJ whole genome shotgun (WGS) entry which is preliminary data.</text>
</comment>
<feature type="binding site" evidence="7">
    <location>
        <position position="241"/>
    </location>
    <ligand>
        <name>3',5'-cyclic AMP</name>
        <dbReference type="ChEBI" id="CHEBI:58165"/>
        <label>2</label>
    </ligand>
</feature>
<dbReference type="InterPro" id="IPR050503">
    <property type="entry name" value="cAMP-dep_PK_reg_su-like"/>
</dbReference>
<dbReference type="Gene3D" id="2.60.120.10">
    <property type="entry name" value="Jelly Rolls"/>
    <property type="match status" value="2"/>
</dbReference>
<dbReference type="GO" id="GO:0004692">
    <property type="term" value="F:cGMP-dependent protein kinase activity"/>
    <property type="evidence" value="ECO:0007669"/>
    <property type="project" value="UniProtKB-EC"/>
</dbReference>
<dbReference type="GeneID" id="22913733"/>
<dbReference type="Pfam" id="PF00027">
    <property type="entry name" value="cNMP_binding"/>
    <property type="match status" value="2"/>
</dbReference>
<comment type="similarity">
    <text evidence="1">Belongs to the cAMP-dependent kinase regulatory chain family.</text>
</comment>
<reference evidence="9" key="1">
    <citation type="submission" date="2013-12" db="EMBL/GenBank/DDBJ databases">
        <authorList>
            <person name="Omoto C.K."/>
            <person name="Sibley D."/>
            <person name="Venepally P."/>
            <person name="Hadjithomas M."/>
            <person name="Karamycheva S."/>
            <person name="Brunk B."/>
            <person name="Roos D."/>
            <person name="Caler E."/>
            <person name="Lorenzi H."/>
        </authorList>
    </citation>
    <scope>NUCLEOTIDE SEQUENCE</scope>
</reference>
<dbReference type="eggNOG" id="KOG1113">
    <property type="taxonomic scope" value="Eukaryota"/>
</dbReference>
<evidence type="ECO:0000313" key="9">
    <source>
        <dbReference type="EMBL" id="EZG56140.1"/>
    </source>
</evidence>
<feature type="binding site" evidence="7">
    <location>
        <position position="118"/>
    </location>
    <ligand>
        <name>3',5'-cyclic AMP</name>
        <dbReference type="ChEBI" id="CHEBI:58165"/>
        <label>1</label>
    </ligand>
</feature>
<dbReference type="CDD" id="cd00038">
    <property type="entry name" value="CAP_ED"/>
    <property type="match status" value="2"/>
</dbReference>
<dbReference type="SMART" id="SM00100">
    <property type="entry name" value="cNMP"/>
    <property type="match status" value="2"/>
</dbReference>
<evidence type="ECO:0000259" key="8">
    <source>
        <dbReference type="PROSITE" id="PS50042"/>
    </source>
</evidence>
<dbReference type="EMBL" id="AFNH02000787">
    <property type="protein sequence ID" value="EZG56140.1"/>
    <property type="molecule type" value="Genomic_DNA"/>
</dbReference>
<dbReference type="SUPFAM" id="SSF51206">
    <property type="entry name" value="cAMP-binding domain-like"/>
    <property type="match status" value="2"/>
</dbReference>
<dbReference type="PROSITE" id="PS50042">
    <property type="entry name" value="CNMP_BINDING_3"/>
    <property type="match status" value="2"/>
</dbReference>
<name>A0A023B425_GRENI</name>
<feature type="domain" description="Cyclic nucleotide-binding" evidence="8">
    <location>
        <begin position="47"/>
        <end position="168"/>
    </location>
</feature>
<dbReference type="GO" id="GO:0004862">
    <property type="term" value="F:cAMP-dependent protein kinase inhibitor activity"/>
    <property type="evidence" value="ECO:0007669"/>
    <property type="project" value="TreeGrafter"/>
</dbReference>
<evidence type="ECO:0000256" key="6">
    <source>
        <dbReference type="ARBA" id="ARBA00023149"/>
    </source>
</evidence>
<evidence type="ECO:0000256" key="3">
    <source>
        <dbReference type="ARBA" id="ARBA00022566"/>
    </source>
</evidence>
<dbReference type="InterPro" id="IPR018488">
    <property type="entry name" value="cNMP-bd_CS"/>
</dbReference>
<keyword evidence="4" id="KW-0677">Repeat</keyword>
<organism evidence="9 10">
    <name type="scientific">Gregarina niphandrodes</name>
    <name type="common">Septate eugregarine</name>
    <dbReference type="NCBI Taxonomy" id="110365"/>
    <lineage>
        <taxon>Eukaryota</taxon>
        <taxon>Sar</taxon>
        <taxon>Alveolata</taxon>
        <taxon>Apicomplexa</taxon>
        <taxon>Conoidasida</taxon>
        <taxon>Gregarinasina</taxon>
        <taxon>Eugregarinorida</taxon>
        <taxon>Gregarinidae</taxon>
        <taxon>Gregarina</taxon>
    </lineage>
</organism>
<feature type="domain" description="Cyclic nucleotide-binding" evidence="8">
    <location>
        <begin position="171"/>
        <end position="272"/>
    </location>
</feature>
<keyword evidence="9" id="KW-0808">Transferase</keyword>
<sequence length="272" mass="30337">MRLRRQGVSAAPVITSASPESWKPPEYYKTDRERTAILEAVAKHNVLFGHLSGANLAKVIGAMFRVSYKEGDVIIQQGDPDASHFYVIQSGQVGYYVTRGKSLPQFVGQAGPKNGFGELALLYGSPRAATVKALEDTELWALDRETFQLMLTTSENTKKRTYEEFLENVNVFKGLNRFEIVNLCDMLVLESYRPGQCIVSQGDHGQKFYILEKGEACAVVRDEAGKDLLVQHYTRGGYFGELALIGDGFRRASIYAISKCKLLSIDKSTFDR</sequence>
<accession>A0A023B425</accession>
<dbReference type="PROSITE" id="PS00889">
    <property type="entry name" value="CNMP_BINDING_2"/>
    <property type="match status" value="1"/>
</dbReference>
<feature type="binding site" evidence="7">
    <location>
        <position position="127"/>
    </location>
    <ligand>
        <name>3',5'-cyclic AMP</name>
        <dbReference type="ChEBI" id="CHEBI:58165"/>
        <label>1</label>
    </ligand>
</feature>
<dbReference type="InterPro" id="IPR000595">
    <property type="entry name" value="cNMP-bd_dom"/>
</dbReference>
<dbReference type="RefSeq" id="XP_011131313.1">
    <property type="nucleotide sequence ID" value="XM_011133011.1"/>
</dbReference>
<dbReference type="OrthoDB" id="417078at2759"/>
<evidence type="ECO:0000256" key="4">
    <source>
        <dbReference type="ARBA" id="ARBA00022737"/>
    </source>
</evidence>
<evidence type="ECO:0000256" key="5">
    <source>
        <dbReference type="ARBA" id="ARBA00022741"/>
    </source>
</evidence>
<dbReference type="VEuPathDB" id="CryptoDB:GNI_105310"/>
<keyword evidence="3 7" id="KW-0116">cAMP-binding</keyword>
<dbReference type="PRINTS" id="PR00103">
    <property type="entry name" value="CAMPKINASE"/>
</dbReference>
<dbReference type="OMA" id="IGWSINW"/>
<gene>
    <name evidence="9" type="ORF">GNI_105310</name>
</gene>
<dbReference type="PANTHER" id="PTHR11635:SF152">
    <property type="entry name" value="CAMP-DEPENDENT PROTEIN KINASE TYPE I REGULATORY SUBUNIT-RELATED"/>
    <property type="match status" value="1"/>
</dbReference>
<dbReference type="Proteomes" id="UP000019763">
    <property type="component" value="Unassembled WGS sequence"/>
</dbReference>
<evidence type="ECO:0000256" key="2">
    <source>
        <dbReference type="ARBA" id="ARBA00022553"/>
    </source>
</evidence>
<dbReference type="GO" id="GO:0005952">
    <property type="term" value="C:cAMP-dependent protein kinase complex"/>
    <property type="evidence" value="ECO:0007669"/>
    <property type="project" value="InterPro"/>
</dbReference>
<dbReference type="InterPro" id="IPR012198">
    <property type="entry name" value="cAMP_dep_PK_reg_su"/>
</dbReference>
<proteinExistence type="inferred from homology"/>
<dbReference type="InterPro" id="IPR014710">
    <property type="entry name" value="RmlC-like_jellyroll"/>
</dbReference>
<dbReference type="EC" id="2.7.11.12" evidence="9"/>
<evidence type="ECO:0000256" key="7">
    <source>
        <dbReference type="PIRSR" id="PIRSR000548-1"/>
    </source>
</evidence>
<dbReference type="PANTHER" id="PTHR11635">
    <property type="entry name" value="CAMP-DEPENDENT PROTEIN KINASE REGULATORY CHAIN"/>
    <property type="match status" value="1"/>
</dbReference>
<dbReference type="InterPro" id="IPR018490">
    <property type="entry name" value="cNMP-bd_dom_sf"/>
</dbReference>
<keyword evidence="2" id="KW-0597">Phosphoprotein</keyword>
<keyword evidence="6 7" id="KW-0114">cAMP</keyword>
<dbReference type="GO" id="GO:0030552">
    <property type="term" value="F:cAMP binding"/>
    <property type="evidence" value="ECO:0007669"/>
    <property type="project" value="UniProtKB-KW"/>
</dbReference>
<dbReference type="PIRSF" id="PIRSF000548">
    <property type="entry name" value="PK_regulatory"/>
    <property type="match status" value="1"/>
</dbReference>
<dbReference type="GO" id="GO:0034236">
    <property type="term" value="F:protein kinase A catalytic subunit binding"/>
    <property type="evidence" value="ECO:0007669"/>
    <property type="project" value="TreeGrafter"/>
</dbReference>